<feature type="transmembrane region" description="Helical" evidence="2">
    <location>
        <begin position="17"/>
        <end position="36"/>
    </location>
</feature>
<accession>A0A6L9MH02</accession>
<dbReference type="RefSeq" id="WP_163043856.1">
    <property type="nucleotide sequence ID" value="NZ_JAAAMJ010000006.1"/>
</dbReference>
<feature type="compositionally biased region" description="Low complexity" evidence="1">
    <location>
        <begin position="58"/>
        <end position="74"/>
    </location>
</feature>
<dbReference type="AlphaFoldDB" id="A0A6L9MH02"/>
<sequence length="80" mass="8113">MPKDHDYEDRSASDRSAAGYVVLAIVGLGVAALILYDLRSSAPADSSVQQQAAPGDLPAQQAAPGTSPAQQQTAPAPPAL</sequence>
<keyword evidence="2" id="KW-1133">Transmembrane helix</keyword>
<dbReference type="EMBL" id="JAAAMJ010000006">
    <property type="protein sequence ID" value="NDV87105.1"/>
    <property type="molecule type" value="Genomic_DNA"/>
</dbReference>
<evidence type="ECO:0000256" key="1">
    <source>
        <dbReference type="SAM" id="MobiDB-lite"/>
    </source>
</evidence>
<protein>
    <submittedName>
        <fullName evidence="3">Uncharacterized protein</fullName>
    </submittedName>
</protein>
<gene>
    <name evidence="3" type="ORF">GTW51_10365</name>
</gene>
<name>A0A6L9MH02_9HYPH</name>
<keyword evidence="2" id="KW-0812">Transmembrane</keyword>
<comment type="caution">
    <text evidence="3">The sequence shown here is derived from an EMBL/GenBank/DDBJ whole genome shotgun (WGS) entry which is preliminary data.</text>
</comment>
<proteinExistence type="predicted"/>
<organism evidence="3 4">
    <name type="scientific">Aurantimonas aggregata</name>
    <dbReference type="NCBI Taxonomy" id="2047720"/>
    <lineage>
        <taxon>Bacteria</taxon>
        <taxon>Pseudomonadati</taxon>
        <taxon>Pseudomonadota</taxon>
        <taxon>Alphaproteobacteria</taxon>
        <taxon>Hyphomicrobiales</taxon>
        <taxon>Aurantimonadaceae</taxon>
        <taxon>Aurantimonas</taxon>
    </lineage>
</organism>
<evidence type="ECO:0000256" key="2">
    <source>
        <dbReference type="SAM" id="Phobius"/>
    </source>
</evidence>
<feature type="region of interest" description="Disordered" evidence="1">
    <location>
        <begin position="44"/>
        <end position="80"/>
    </location>
</feature>
<keyword evidence="2" id="KW-0472">Membrane</keyword>
<evidence type="ECO:0000313" key="4">
    <source>
        <dbReference type="Proteomes" id="UP000476332"/>
    </source>
</evidence>
<dbReference type="Proteomes" id="UP000476332">
    <property type="component" value="Unassembled WGS sequence"/>
</dbReference>
<reference evidence="3 4" key="1">
    <citation type="submission" date="2020-01" db="EMBL/GenBank/DDBJ databases">
        <title>Genomes of bacteria type strains.</title>
        <authorList>
            <person name="Chen J."/>
            <person name="Zhu S."/>
            <person name="Chen J."/>
        </authorList>
    </citation>
    <scope>NUCLEOTIDE SEQUENCE [LARGE SCALE GENOMIC DNA]</scope>
    <source>
        <strain evidence="3 4">KCTC 52919</strain>
    </source>
</reference>
<evidence type="ECO:0000313" key="3">
    <source>
        <dbReference type="EMBL" id="NDV87105.1"/>
    </source>
</evidence>
<keyword evidence="4" id="KW-1185">Reference proteome</keyword>